<feature type="chain" id="PRO_5047130986" evidence="2">
    <location>
        <begin position="25"/>
        <end position="333"/>
    </location>
</feature>
<dbReference type="RefSeq" id="WP_192148310.1">
    <property type="nucleotide sequence ID" value="NZ_JACYXI010000006.1"/>
</dbReference>
<name>A0ABR9CNG5_9HYPH</name>
<dbReference type="CDD" id="cd13665">
    <property type="entry name" value="PBP2_TRAP_Dctp3_4"/>
    <property type="match status" value="1"/>
</dbReference>
<feature type="signal peptide" evidence="2">
    <location>
        <begin position="1"/>
        <end position="24"/>
    </location>
</feature>
<dbReference type="InterPro" id="IPR038404">
    <property type="entry name" value="TRAP_DctP_sf"/>
</dbReference>
<dbReference type="Gene3D" id="3.40.190.170">
    <property type="entry name" value="Bacterial extracellular solute-binding protein, family 7"/>
    <property type="match status" value="1"/>
</dbReference>
<proteinExistence type="predicted"/>
<dbReference type="InterPro" id="IPR018389">
    <property type="entry name" value="DctP_fam"/>
</dbReference>
<accession>A0ABR9CNG5</accession>
<organism evidence="3 4">
    <name type="scientific">Roseibium litorale</name>
    <dbReference type="NCBI Taxonomy" id="2803841"/>
    <lineage>
        <taxon>Bacteria</taxon>
        <taxon>Pseudomonadati</taxon>
        <taxon>Pseudomonadota</taxon>
        <taxon>Alphaproteobacteria</taxon>
        <taxon>Hyphomicrobiales</taxon>
        <taxon>Stappiaceae</taxon>
        <taxon>Roseibium</taxon>
    </lineage>
</organism>
<gene>
    <name evidence="3" type="ORF">IG616_11585</name>
</gene>
<reference evidence="3 4" key="2">
    <citation type="journal article" date="2021" name="Int. J. Syst. Evol. Microbiol.">
        <title>Roseibium litorale sp. nov., isolated from a tidal flat sediment and proposal for the reclassification of Labrenzia polysiphoniae as Roseibium polysiphoniae comb. nov.</title>
        <authorList>
            <person name="Liu Y."/>
            <person name="Pei T."/>
            <person name="Du J."/>
            <person name="Chao M."/>
            <person name="Deng M.R."/>
            <person name="Zhu H."/>
        </authorList>
    </citation>
    <scope>NUCLEOTIDE SEQUENCE [LARGE SCALE GENOMIC DNA]</scope>
    <source>
        <strain evidence="3 4">4C16A</strain>
    </source>
</reference>
<keyword evidence="1 2" id="KW-0732">Signal</keyword>
<dbReference type="Proteomes" id="UP000632063">
    <property type="component" value="Unassembled WGS sequence"/>
</dbReference>
<evidence type="ECO:0000313" key="3">
    <source>
        <dbReference type="EMBL" id="MBD8892194.1"/>
    </source>
</evidence>
<dbReference type="Pfam" id="PF03480">
    <property type="entry name" value="DctP"/>
    <property type="match status" value="1"/>
</dbReference>
<protein>
    <submittedName>
        <fullName evidence="3">TRAP transporter substrate-binding protein</fullName>
    </submittedName>
</protein>
<evidence type="ECO:0000313" key="4">
    <source>
        <dbReference type="Proteomes" id="UP000632063"/>
    </source>
</evidence>
<evidence type="ECO:0000256" key="2">
    <source>
        <dbReference type="SAM" id="SignalP"/>
    </source>
</evidence>
<evidence type="ECO:0000256" key="1">
    <source>
        <dbReference type="ARBA" id="ARBA00022729"/>
    </source>
</evidence>
<dbReference type="PANTHER" id="PTHR33376:SF15">
    <property type="entry name" value="BLL6794 PROTEIN"/>
    <property type="match status" value="1"/>
</dbReference>
<sequence>MRKFISGGLAAAVLFAAGLMPAAAQTTLKASHFLPPNHAWQKVLEAWGEELKEKSKGEIVLEIYPAAQLGPPNRQYQLVTNGVADLAVVLHSATPGRFPVTELAGQPLTFPASGQSSEFMSHRLTELAPEFLAQEHPGTKILWMAVTPPLKLHTTNTDVTSVDDLKGLRVRYAGKVFQQMLESFGAAPLPIPPGETVDALSKGVADGAMFPYEATKSFNLGSVVKYSLEPGLASATFALVMNQESFDALSPENQKLIEEMSGPARAEAFGRLLDESETDARQYMIDNKVKIETLSDSQLAPFKEKVQPLVNEAVAAVDGAGKSGSAFLAAYTK</sequence>
<dbReference type="PANTHER" id="PTHR33376">
    <property type="match status" value="1"/>
</dbReference>
<comment type="caution">
    <text evidence="3">The sequence shown here is derived from an EMBL/GenBank/DDBJ whole genome shotgun (WGS) entry which is preliminary data.</text>
</comment>
<dbReference type="EMBL" id="JACYXI010000006">
    <property type="protein sequence ID" value="MBD8892194.1"/>
    <property type="molecule type" value="Genomic_DNA"/>
</dbReference>
<dbReference type="NCBIfam" id="NF037995">
    <property type="entry name" value="TRAP_S1"/>
    <property type="match status" value="1"/>
</dbReference>
<reference evidence="4" key="1">
    <citation type="submission" date="2020-09" db="EMBL/GenBank/DDBJ databases">
        <title>The genome sequence of strain Labrenzia suaedae 4C16A.</title>
        <authorList>
            <person name="Liu Y."/>
        </authorList>
    </citation>
    <scope>NUCLEOTIDE SEQUENCE [LARGE SCALE GENOMIC DNA]</scope>
    <source>
        <strain evidence="4">4C16A</strain>
    </source>
</reference>
<keyword evidence="4" id="KW-1185">Reference proteome</keyword>